<accession>A0A9W4BGA6</accession>
<sequence length="234" mass="25369">MAYEERGHGTLCRCLREPADVLRTLELTTRIRGPFRVISVAFGLLITIAVAGCGKTEGVSAQRPSNTSVVTAEEAHTRFDVLFARDIIDHNAQAIALSNLAIVKDGLAPEIVDIASRITDSSSRRTDELQALLLDWGFAPMSADSAPPTGAPNLPVRPGEHPLATEIDFRRLTDAAQARAADVYLELMIKQHQFTISAARDELQSGSHPDAMAIARSLVESQQAETSVMEALQR</sequence>
<gene>
    <name evidence="2" type="ORF">MGALJ_61220</name>
</gene>
<feature type="domain" description="DUF305" evidence="1">
    <location>
        <begin position="80"/>
        <end position="232"/>
    </location>
</feature>
<dbReference type="AlphaFoldDB" id="A0A9W4BGA6"/>
<proteinExistence type="predicted"/>
<dbReference type="PANTHER" id="PTHR36933:SF1">
    <property type="entry name" value="SLL0788 PROTEIN"/>
    <property type="match status" value="1"/>
</dbReference>
<geneLocation type="plasmid" evidence="2 3">
    <name>pJCM6399</name>
</geneLocation>
<evidence type="ECO:0000313" key="3">
    <source>
        <dbReference type="Proteomes" id="UP000465785"/>
    </source>
</evidence>
<keyword evidence="3" id="KW-1185">Reference proteome</keyword>
<keyword evidence="2" id="KW-0614">Plasmid</keyword>
<dbReference type="InterPro" id="IPR005183">
    <property type="entry name" value="DUF305_CopM-like"/>
</dbReference>
<dbReference type="InterPro" id="IPR012347">
    <property type="entry name" value="Ferritin-like"/>
</dbReference>
<name>A0A9W4BGA6_9MYCO</name>
<dbReference type="PANTHER" id="PTHR36933">
    <property type="entry name" value="SLL0788 PROTEIN"/>
    <property type="match status" value="1"/>
</dbReference>
<evidence type="ECO:0000259" key="1">
    <source>
        <dbReference type="Pfam" id="PF03713"/>
    </source>
</evidence>
<dbReference type="EMBL" id="AP022602">
    <property type="protein sequence ID" value="BBY96453.1"/>
    <property type="molecule type" value="Genomic_DNA"/>
</dbReference>
<dbReference type="Pfam" id="PF03713">
    <property type="entry name" value="DUF305"/>
    <property type="match status" value="1"/>
</dbReference>
<organism evidence="2 3">
    <name type="scientific">Mycobacterium gallinarum</name>
    <dbReference type="NCBI Taxonomy" id="39689"/>
    <lineage>
        <taxon>Bacteria</taxon>
        <taxon>Bacillati</taxon>
        <taxon>Actinomycetota</taxon>
        <taxon>Actinomycetes</taxon>
        <taxon>Mycobacteriales</taxon>
        <taxon>Mycobacteriaceae</taxon>
        <taxon>Mycobacterium</taxon>
    </lineage>
</organism>
<evidence type="ECO:0000313" key="2">
    <source>
        <dbReference type="EMBL" id="BBY96453.1"/>
    </source>
</evidence>
<dbReference type="RefSeq" id="WP_163738918.1">
    <property type="nucleotide sequence ID" value="NZ_AP022602.1"/>
</dbReference>
<dbReference type="Gene3D" id="1.20.1260.10">
    <property type="match status" value="1"/>
</dbReference>
<protein>
    <recommendedName>
        <fullName evidence="1">DUF305 domain-containing protein</fullName>
    </recommendedName>
</protein>
<dbReference type="Proteomes" id="UP000465785">
    <property type="component" value="Plasmid pJCM6399"/>
</dbReference>
<dbReference type="KEGG" id="mgau:MGALJ_61220"/>
<reference evidence="2 3" key="1">
    <citation type="journal article" date="2019" name="Emerg. Microbes Infect.">
        <title>Comprehensive subspecies identification of 175 nontuberculous mycobacteria species based on 7547 genomic profiles.</title>
        <authorList>
            <person name="Matsumoto Y."/>
            <person name="Kinjo T."/>
            <person name="Motooka D."/>
            <person name="Nabeya D."/>
            <person name="Jung N."/>
            <person name="Uechi K."/>
            <person name="Horii T."/>
            <person name="Iida T."/>
            <person name="Fujita J."/>
            <person name="Nakamura S."/>
        </authorList>
    </citation>
    <scope>NUCLEOTIDE SEQUENCE [LARGE SCALE GENOMIC DNA]</scope>
    <source>
        <strain evidence="2 3">JCM 6399</strain>
        <plasmid evidence="2">pJCM6399</plasmid>
    </source>
</reference>